<accession>A0A8D2QIT3</accession>
<reference evidence="1" key="2">
    <citation type="submission" date="2025-09" db="UniProtKB">
        <authorList>
            <consortium name="Ensembl"/>
        </authorList>
    </citation>
    <scope>IDENTIFICATION</scope>
</reference>
<proteinExistence type="predicted"/>
<protein>
    <submittedName>
        <fullName evidence="1">Uncharacterized protein</fullName>
    </submittedName>
</protein>
<organism evidence="1 2">
    <name type="scientific">Zonotrichia albicollis</name>
    <name type="common">White-throated sparrow</name>
    <name type="synonym">Fringilla albicollis</name>
    <dbReference type="NCBI Taxonomy" id="44394"/>
    <lineage>
        <taxon>Eukaryota</taxon>
        <taxon>Metazoa</taxon>
        <taxon>Chordata</taxon>
        <taxon>Craniata</taxon>
        <taxon>Vertebrata</taxon>
        <taxon>Euteleostomi</taxon>
        <taxon>Archelosauria</taxon>
        <taxon>Archosauria</taxon>
        <taxon>Dinosauria</taxon>
        <taxon>Saurischia</taxon>
        <taxon>Theropoda</taxon>
        <taxon>Coelurosauria</taxon>
        <taxon>Aves</taxon>
        <taxon>Neognathae</taxon>
        <taxon>Neoaves</taxon>
        <taxon>Telluraves</taxon>
        <taxon>Australaves</taxon>
        <taxon>Passeriformes</taxon>
        <taxon>Passerellidae</taxon>
        <taxon>Zonotrichia</taxon>
    </lineage>
</organism>
<dbReference type="AlphaFoldDB" id="A0A8D2QIT3"/>
<reference evidence="1" key="1">
    <citation type="submission" date="2025-08" db="UniProtKB">
        <authorList>
            <consortium name="Ensembl"/>
        </authorList>
    </citation>
    <scope>IDENTIFICATION</scope>
</reference>
<evidence type="ECO:0000313" key="2">
    <source>
        <dbReference type="Proteomes" id="UP000694413"/>
    </source>
</evidence>
<evidence type="ECO:0000313" key="1">
    <source>
        <dbReference type="Ensembl" id="ENSZALP00000018858.1"/>
    </source>
</evidence>
<dbReference type="Proteomes" id="UP000694413">
    <property type="component" value="Unassembled WGS sequence"/>
</dbReference>
<name>A0A8D2QIT3_ZONAL</name>
<keyword evidence="2" id="KW-1185">Reference proteome</keyword>
<dbReference type="Ensembl" id="ENSZALT00000024903.1">
    <property type="protein sequence ID" value="ENSZALP00000018858.1"/>
    <property type="gene ID" value="ENSZALG00000015047.1"/>
</dbReference>
<sequence length="120" mass="12438">PAGLGEFPSGLGQFPARMGEFPAGMAEFPSRLGEFPAGLGQFPSGLGQFPHGLGGFPAGLGDAQPTPFLHHRLKASLPEGNLRSSPCYGGKLHPSTTRAPADLDLSPWAQLQHPAGPKCL</sequence>